<evidence type="ECO:0000256" key="17">
    <source>
        <dbReference type="ARBA" id="ARBA00023180"/>
    </source>
</evidence>
<comment type="caution">
    <text evidence="22">The sequence shown here is derived from an EMBL/GenBank/DDBJ whole genome shotgun (WGS) entry which is preliminary data.</text>
</comment>
<keyword evidence="15 20" id="KW-0472">Membrane</keyword>
<organism evidence="22 23">
    <name type="scientific">Hypsibius exemplaris</name>
    <name type="common">Freshwater tardigrade</name>
    <dbReference type="NCBI Taxonomy" id="2072580"/>
    <lineage>
        <taxon>Eukaryota</taxon>
        <taxon>Metazoa</taxon>
        <taxon>Ecdysozoa</taxon>
        <taxon>Tardigrada</taxon>
        <taxon>Eutardigrada</taxon>
        <taxon>Parachela</taxon>
        <taxon>Hypsibioidea</taxon>
        <taxon>Hypsibiidae</taxon>
        <taxon>Hypsibius</taxon>
    </lineage>
</organism>
<dbReference type="EC" id="2.4.2.26" evidence="6"/>
<name>A0A1W0WU85_HYPEX</name>
<evidence type="ECO:0000256" key="15">
    <source>
        <dbReference type="ARBA" id="ARBA00023136"/>
    </source>
</evidence>
<comment type="pathway">
    <text evidence="3">Glycan metabolism; chondroitin sulfate biosynthesis.</text>
</comment>
<evidence type="ECO:0000256" key="20">
    <source>
        <dbReference type="SAM" id="Phobius"/>
    </source>
</evidence>
<evidence type="ECO:0000256" key="16">
    <source>
        <dbReference type="ARBA" id="ARBA00023157"/>
    </source>
</evidence>
<sequence>MTVPEDLPSEVFPPAIQPEEVAAETRLTSCWNRISPRFRSLSTASWAVGIVLFAIVVGSLRQTVPLSMVKTPMCNITSREVLSAIHRAKTSFCKDELEKFGCALQTNSIYPKSLPNLCPAESTGGEEVPVKLDHPPTIRILFVLTVHGRDSRQIRRLLKLIYRKEHYYLIHVDRRSEYLFDELLLLETARYGTFPNVKLLRTRHAPIWGGASLLTTLLDAMRFGLEESGWKDWDYFLNLSESDLPIKTNDELVEFLSRHYGKNFVKSSGLTTEKFFKRQGLEKSFFECENRMWRMGVRTLPSGVTIDGGSDWVALHRDFCQYLQDDAMGELLIGLRKIFNHTLLPAESFFHTVLRNSRFCHTYHNNNLRLTNWKRNKGCSCQHRHIVDWCGCSPNVFRTEDEKKILSYSPKPIFFARKFDPMVDLKIINTVLADLDEYPPGMVLADIPATWNRHWLNLFGGPRGEFPSDAARSLFEGLSQLESDRRLPQAIELLKLDLTPDVIFVHATMSLHGERHLVLTQALPSLLGPEITDDIQEQDFAVSSSHGRDDLVEERLISVKDHFRLHEPLVEGSPASRILNLQVSTNFDEKEEIFRNYAFVHGPDCDPALAYTVSEGPAELLSVVWIDPADVVAGSFELNVTAESHVGLHQPEFRKPLRPGVWSVFLMHRWKPIAHTKFLIVPLLPAPGQLDGIPAAENAGPAGNVYIVHNFTSVARLFPSLRPAAKKAEADRNARKTGQELRGWIRELLADFFIVEDVCLGEACRTTEWTSLYHDDSLVFPENRLGTVTDSSGLGTATAGIGLGTATDSSGLGCDL</sequence>
<dbReference type="GO" id="GO:0046872">
    <property type="term" value="F:metal ion binding"/>
    <property type="evidence" value="ECO:0007669"/>
    <property type="project" value="UniProtKB-KW"/>
</dbReference>
<dbReference type="PANTHER" id="PTHR46025:SF3">
    <property type="entry name" value="XYLOSYLTRANSFERASE OXT"/>
    <property type="match status" value="1"/>
</dbReference>
<keyword evidence="13 20" id="KW-1133">Transmembrane helix</keyword>
<keyword evidence="10" id="KW-0479">Metal-binding</keyword>
<dbReference type="Pfam" id="PF12529">
    <property type="entry name" value="Xylo_C"/>
    <property type="match status" value="1"/>
</dbReference>
<dbReference type="Pfam" id="PF02485">
    <property type="entry name" value="Branch"/>
    <property type="match status" value="1"/>
</dbReference>
<keyword evidence="7" id="KW-0328">Glycosyltransferase</keyword>
<evidence type="ECO:0000256" key="8">
    <source>
        <dbReference type="ARBA" id="ARBA00022679"/>
    </source>
</evidence>
<evidence type="ECO:0000256" key="3">
    <source>
        <dbReference type="ARBA" id="ARBA00004840"/>
    </source>
</evidence>
<comment type="similarity">
    <text evidence="5">Belongs to the glycosyltransferase 14 family. XylT subfamily.</text>
</comment>
<evidence type="ECO:0000259" key="21">
    <source>
        <dbReference type="Pfam" id="PF12529"/>
    </source>
</evidence>
<dbReference type="PANTHER" id="PTHR46025">
    <property type="entry name" value="XYLOSYLTRANSFERASE OXT"/>
    <property type="match status" value="1"/>
</dbReference>
<evidence type="ECO:0000256" key="7">
    <source>
        <dbReference type="ARBA" id="ARBA00022676"/>
    </source>
</evidence>
<keyword evidence="8" id="KW-0808">Transferase</keyword>
<dbReference type="EMBL" id="MTYJ01000046">
    <property type="protein sequence ID" value="OQV18769.1"/>
    <property type="molecule type" value="Genomic_DNA"/>
</dbReference>
<keyword evidence="23" id="KW-1185">Reference proteome</keyword>
<dbReference type="UniPathway" id="UPA00756"/>
<evidence type="ECO:0000256" key="5">
    <source>
        <dbReference type="ARBA" id="ARBA00010195"/>
    </source>
</evidence>
<dbReference type="OrthoDB" id="2019572at2759"/>
<evidence type="ECO:0000256" key="18">
    <source>
        <dbReference type="ARBA" id="ARBA00042865"/>
    </source>
</evidence>
<keyword evidence="11" id="KW-0256">Endoplasmic reticulum</keyword>
<keyword evidence="12" id="KW-0735">Signal-anchor</keyword>
<dbReference type="InterPro" id="IPR043538">
    <property type="entry name" value="XYLT"/>
</dbReference>
<keyword evidence="16" id="KW-1015">Disulfide bond</keyword>
<evidence type="ECO:0000256" key="11">
    <source>
        <dbReference type="ARBA" id="ARBA00022824"/>
    </source>
</evidence>
<dbReference type="Proteomes" id="UP000192578">
    <property type="component" value="Unassembled WGS sequence"/>
</dbReference>
<keyword evidence="9 20" id="KW-0812">Transmembrane</keyword>
<comment type="pathway">
    <text evidence="4">Glycan metabolism; heparan sulfate biosynthesis.</text>
</comment>
<comment type="subcellular location">
    <subcellularLocation>
        <location evidence="2">Endoplasmic reticulum membrane</location>
        <topology evidence="2">Single-pass type II membrane protein</topology>
    </subcellularLocation>
    <subcellularLocation>
        <location evidence="1">Golgi apparatus membrane</location>
        <topology evidence="1">Single-pass type II membrane protein</topology>
    </subcellularLocation>
</comment>
<gene>
    <name evidence="22" type="ORF">BV898_07206</name>
</gene>
<dbReference type="GO" id="GO:0005789">
    <property type="term" value="C:endoplasmic reticulum membrane"/>
    <property type="evidence" value="ECO:0007669"/>
    <property type="project" value="UniProtKB-SubCell"/>
</dbReference>
<feature type="domain" description="Xylosyltransferase C-terminal" evidence="21">
    <location>
        <begin position="541"/>
        <end position="633"/>
    </location>
</feature>
<evidence type="ECO:0000256" key="19">
    <source>
        <dbReference type="ARBA" id="ARBA00047847"/>
    </source>
</evidence>
<dbReference type="GO" id="GO:0015012">
    <property type="term" value="P:heparan sulfate proteoglycan biosynthetic process"/>
    <property type="evidence" value="ECO:0007669"/>
    <property type="project" value="UniProtKB-UniPathway"/>
</dbReference>
<dbReference type="GO" id="GO:0050650">
    <property type="term" value="P:chondroitin sulfate proteoglycan biosynthetic process"/>
    <property type="evidence" value="ECO:0007669"/>
    <property type="project" value="TreeGrafter"/>
</dbReference>
<evidence type="ECO:0000256" key="12">
    <source>
        <dbReference type="ARBA" id="ARBA00022968"/>
    </source>
</evidence>
<dbReference type="GO" id="GO:0000139">
    <property type="term" value="C:Golgi membrane"/>
    <property type="evidence" value="ECO:0007669"/>
    <property type="project" value="UniProtKB-SubCell"/>
</dbReference>
<evidence type="ECO:0000313" key="22">
    <source>
        <dbReference type="EMBL" id="OQV18769.1"/>
    </source>
</evidence>
<evidence type="ECO:0000256" key="2">
    <source>
        <dbReference type="ARBA" id="ARBA00004648"/>
    </source>
</evidence>
<evidence type="ECO:0000313" key="23">
    <source>
        <dbReference type="Proteomes" id="UP000192578"/>
    </source>
</evidence>
<feature type="transmembrane region" description="Helical" evidence="20">
    <location>
        <begin position="41"/>
        <end position="60"/>
    </location>
</feature>
<evidence type="ECO:0000256" key="10">
    <source>
        <dbReference type="ARBA" id="ARBA00022723"/>
    </source>
</evidence>
<evidence type="ECO:0000256" key="6">
    <source>
        <dbReference type="ARBA" id="ARBA00011972"/>
    </source>
</evidence>
<evidence type="ECO:0000256" key="1">
    <source>
        <dbReference type="ARBA" id="ARBA00004323"/>
    </source>
</evidence>
<dbReference type="AlphaFoldDB" id="A0A1W0WU85"/>
<proteinExistence type="inferred from homology"/>
<protein>
    <recommendedName>
        <fullName evidence="6">protein xylosyltransferase</fullName>
        <ecNumber evidence="6">2.4.2.26</ecNumber>
    </recommendedName>
    <alternativeName>
        <fullName evidence="18">Peptide O-xylosyltransferase</fullName>
    </alternativeName>
</protein>
<keyword evidence="14" id="KW-0333">Golgi apparatus</keyword>
<keyword evidence="17" id="KW-0325">Glycoprotein</keyword>
<dbReference type="InterPro" id="IPR024448">
    <property type="entry name" value="XylT_C"/>
</dbReference>
<evidence type="ECO:0000256" key="13">
    <source>
        <dbReference type="ARBA" id="ARBA00022989"/>
    </source>
</evidence>
<dbReference type="UniPathway" id="UPA00755"/>
<evidence type="ECO:0000256" key="14">
    <source>
        <dbReference type="ARBA" id="ARBA00023034"/>
    </source>
</evidence>
<evidence type="ECO:0000256" key="4">
    <source>
        <dbReference type="ARBA" id="ARBA00005093"/>
    </source>
</evidence>
<dbReference type="InterPro" id="IPR003406">
    <property type="entry name" value="Glyco_trans_14"/>
</dbReference>
<dbReference type="GO" id="GO:0030158">
    <property type="term" value="F:protein xylosyltransferase activity"/>
    <property type="evidence" value="ECO:0007669"/>
    <property type="project" value="UniProtKB-EC"/>
</dbReference>
<comment type="catalytic activity">
    <reaction evidence="19">
        <text>UDP-alpha-D-xylose + L-seryl-[protein] = 3-O-(beta-D-xylosyl)-L-seryl-[protein] + UDP + H(+)</text>
        <dbReference type="Rhea" id="RHEA:50192"/>
        <dbReference type="Rhea" id="RHEA-COMP:9863"/>
        <dbReference type="Rhea" id="RHEA-COMP:12567"/>
        <dbReference type="ChEBI" id="CHEBI:15378"/>
        <dbReference type="ChEBI" id="CHEBI:29999"/>
        <dbReference type="ChEBI" id="CHEBI:57632"/>
        <dbReference type="ChEBI" id="CHEBI:58223"/>
        <dbReference type="ChEBI" id="CHEBI:132085"/>
        <dbReference type="EC" id="2.4.2.26"/>
    </reaction>
</comment>
<reference evidence="23" key="1">
    <citation type="submission" date="2017-01" db="EMBL/GenBank/DDBJ databases">
        <title>Comparative genomics of anhydrobiosis in the tardigrade Hypsibius dujardini.</title>
        <authorList>
            <person name="Yoshida Y."/>
            <person name="Koutsovoulos G."/>
            <person name="Laetsch D."/>
            <person name="Stevens L."/>
            <person name="Kumar S."/>
            <person name="Horikawa D."/>
            <person name="Ishino K."/>
            <person name="Komine S."/>
            <person name="Tomita M."/>
            <person name="Blaxter M."/>
            <person name="Arakawa K."/>
        </authorList>
    </citation>
    <scope>NUCLEOTIDE SEQUENCE [LARGE SCALE GENOMIC DNA]</scope>
    <source>
        <strain evidence="23">Z151</strain>
    </source>
</reference>
<accession>A0A1W0WU85</accession>
<evidence type="ECO:0000256" key="9">
    <source>
        <dbReference type="ARBA" id="ARBA00022692"/>
    </source>
</evidence>